<dbReference type="InterPro" id="IPR002881">
    <property type="entry name" value="DUF58"/>
</dbReference>
<proteinExistence type="predicted"/>
<dbReference type="AlphaFoldDB" id="A0A7Y9EVT9"/>
<evidence type="ECO:0000313" key="5">
    <source>
        <dbReference type="Proteomes" id="UP000552045"/>
    </source>
</evidence>
<feature type="compositionally biased region" description="Low complexity" evidence="1">
    <location>
        <begin position="417"/>
        <end position="434"/>
    </location>
</feature>
<dbReference type="Pfam" id="PF01882">
    <property type="entry name" value="DUF58"/>
    <property type="match status" value="1"/>
</dbReference>
<keyword evidence="2" id="KW-0812">Transmembrane</keyword>
<reference evidence="4 5" key="1">
    <citation type="submission" date="2020-07" db="EMBL/GenBank/DDBJ databases">
        <title>Sequencing the genomes of 1000 actinobacteria strains.</title>
        <authorList>
            <person name="Klenk H.-P."/>
        </authorList>
    </citation>
    <scope>NUCLEOTIDE SEQUENCE [LARGE SCALE GENOMIC DNA]</scope>
    <source>
        <strain evidence="4 5">DSM 22185</strain>
    </source>
</reference>
<sequence>MRRGSETRSHGPAAVRHRPLTARGAGALTLGTVGMIAANVFGAPVLLYLGVLLVLLVVLAALLVHLPRREGTVTRTIATDLLTVGEESHVLVRFGLRSAFGPPVGRWEDALPAAVAADASGRFPPAGSGRRERGPEGIPIELSYDIRGVRRGLWALGPLALTTGDPFALVRRRQKFGEVRRITVVPEVVAIGPFADRAGAAAGTAQTSSSRIGQGADNLAPRRYVTGDSMRRVHWRATAHRGDLMVRQEEQESSPDAIIVLDRAGVRWPRSSSAAAAHGEADPVFERAVSACASLALHLSEHGYGVDVVDATNALIGRLRGLEDDRDALLVALAATAPRSGERDERMTAASDGHLIGPLVVITGAIGADDAAALAHRGAGTPVLLPTDPSPDALAAARAQGWSASRLGDDIAASWAEAVSSSPAPSSAPASASSRDQDADPEVAS</sequence>
<keyword evidence="5" id="KW-1185">Reference proteome</keyword>
<gene>
    <name evidence="4" type="ORF">BKA02_001791</name>
</gene>
<evidence type="ECO:0000259" key="3">
    <source>
        <dbReference type="Pfam" id="PF01882"/>
    </source>
</evidence>
<feature type="region of interest" description="Disordered" evidence="1">
    <location>
        <begin position="417"/>
        <end position="445"/>
    </location>
</feature>
<dbReference type="RefSeq" id="WP_179433278.1">
    <property type="nucleotide sequence ID" value="NZ_BAABLC010000008.1"/>
</dbReference>
<name>A0A7Y9EVT9_9MICO</name>
<evidence type="ECO:0000313" key="4">
    <source>
        <dbReference type="EMBL" id="NYD54736.1"/>
    </source>
</evidence>
<accession>A0A7Y9EVT9</accession>
<dbReference type="PANTHER" id="PTHR34351:SF1">
    <property type="entry name" value="SLR1927 PROTEIN"/>
    <property type="match status" value="1"/>
</dbReference>
<dbReference type="PANTHER" id="PTHR34351">
    <property type="entry name" value="SLR1927 PROTEIN-RELATED"/>
    <property type="match status" value="1"/>
</dbReference>
<evidence type="ECO:0000256" key="2">
    <source>
        <dbReference type="SAM" id="Phobius"/>
    </source>
</evidence>
<keyword evidence="2" id="KW-1133">Transmembrane helix</keyword>
<keyword evidence="2" id="KW-0472">Membrane</keyword>
<evidence type="ECO:0000256" key="1">
    <source>
        <dbReference type="SAM" id="MobiDB-lite"/>
    </source>
</evidence>
<comment type="caution">
    <text evidence="4">The sequence shown here is derived from an EMBL/GenBank/DDBJ whole genome shotgun (WGS) entry which is preliminary data.</text>
</comment>
<organism evidence="4 5">
    <name type="scientific">Microbacterium pseudoresistens</name>
    <dbReference type="NCBI Taxonomy" id="640634"/>
    <lineage>
        <taxon>Bacteria</taxon>
        <taxon>Bacillati</taxon>
        <taxon>Actinomycetota</taxon>
        <taxon>Actinomycetes</taxon>
        <taxon>Micrococcales</taxon>
        <taxon>Microbacteriaceae</taxon>
        <taxon>Microbacterium</taxon>
    </lineage>
</organism>
<dbReference type="Proteomes" id="UP000552045">
    <property type="component" value="Unassembled WGS sequence"/>
</dbReference>
<protein>
    <submittedName>
        <fullName evidence="4">Uncharacterized protein (DUF58 family)</fullName>
    </submittedName>
</protein>
<feature type="domain" description="DUF58" evidence="3">
    <location>
        <begin position="222"/>
        <end position="343"/>
    </location>
</feature>
<dbReference type="EMBL" id="JACCBH010000001">
    <property type="protein sequence ID" value="NYD54736.1"/>
    <property type="molecule type" value="Genomic_DNA"/>
</dbReference>
<feature type="transmembrane region" description="Helical" evidence="2">
    <location>
        <begin position="47"/>
        <end position="66"/>
    </location>
</feature>